<evidence type="ECO:0000313" key="1">
    <source>
        <dbReference type="EMBL" id="KAK7255065.1"/>
    </source>
</evidence>
<accession>A0AAN9EEU7</accession>
<gene>
    <name evidence="1" type="ORF">RIF29_28467</name>
</gene>
<comment type="caution">
    <text evidence="1">The sequence shown here is derived from an EMBL/GenBank/DDBJ whole genome shotgun (WGS) entry which is preliminary data.</text>
</comment>
<organism evidence="1 2">
    <name type="scientific">Crotalaria pallida</name>
    <name type="common">Smooth rattlebox</name>
    <name type="synonym">Crotalaria striata</name>
    <dbReference type="NCBI Taxonomy" id="3830"/>
    <lineage>
        <taxon>Eukaryota</taxon>
        <taxon>Viridiplantae</taxon>
        <taxon>Streptophyta</taxon>
        <taxon>Embryophyta</taxon>
        <taxon>Tracheophyta</taxon>
        <taxon>Spermatophyta</taxon>
        <taxon>Magnoliopsida</taxon>
        <taxon>eudicotyledons</taxon>
        <taxon>Gunneridae</taxon>
        <taxon>Pentapetalae</taxon>
        <taxon>rosids</taxon>
        <taxon>fabids</taxon>
        <taxon>Fabales</taxon>
        <taxon>Fabaceae</taxon>
        <taxon>Papilionoideae</taxon>
        <taxon>50 kb inversion clade</taxon>
        <taxon>genistoids sensu lato</taxon>
        <taxon>core genistoids</taxon>
        <taxon>Crotalarieae</taxon>
        <taxon>Crotalaria</taxon>
    </lineage>
</organism>
<sequence>MPSTRENEEFHNVGSVEYVEELVPDLGSVVMDGDNVVLVAWALFLLLDGEDAPGGADHGELLIGVDDSEKERNGREKKERKHIVDRGRVKEKEREAENGGDDDARIVILVKWNG</sequence>
<evidence type="ECO:0000313" key="2">
    <source>
        <dbReference type="Proteomes" id="UP001372338"/>
    </source>
</evidence>
<keyword evidence="2" id="KW-1185">Reference proteome</keyword>
<reference evidence="1 2" key="1">
    <citation type="submission" date="2024-01" db="EMBL/GenBank/DDBJ databases">
        <title>The genomes of 5 underutilized Papilionoideae crops provide insights into root nodulation and disease resistanc.</title>
        <authorList>
            <person name="Yuan L."/>
        </authorList>
    </citation>
    <scope>NUCLEOTIDE SEQUENCE [LARGE SCALE GENOMIC DNA]</scope>
    <source>
        <strain evidence="1">ZHUSHIDOU_FW_LH</strain>
        <tissue evidence="1">Leaf</tissue>
    </source>
</reference>
<protein>
    <submittedName>
        <fullName evidence="1">Uncharacterized protein</fullName>
    </submittedName>
</protein>
<proteinExistence type="predicted"/>
<dbReference type="Proteomes" id="UP001372338">
    <property type="component" value="Unassembled WGS sequence"/>
</dbReference>
<dbReference type="AlphaFoldDB" id="A0AAN9EEU7"/>
<name>A0AAN9EEU7_CROPI</name>
<dbReference type="EMBL" id="JAYWIO010000006">
    <property type="protein sequence ID" value="KAK7255065.1"/>
    <property type="molecule type" value="Genomic_DNA"/>
</dbReference>